<evidence type="ECO:0000256" key="1">
    <source>
        <dbReference type="SAM" id="MobiDB-lite"/>
    </source>
</evidence>
<dbReference type="Proteomes" id="UP000664417">
    <property type="component" value="Unassembled WGS sequence"/>
</dbReference>
<dbReference type="AlphaFoldDB" id="A0A8J7QNU2"/>
<keyword evidence="3" id="KW-1185">Reference proteome</keyword>
<comment type="caution">
    <text evidence="2">The sequence shown here is derived from an EMBL/GenBank/DDBJ whole genome shotgun (WGS) entry which is preliminary data.</text>
</comment>
<feature type="region of interest" description="Disordered" evidence="1">
    <location>
        <begin position="99"/>
        <end position="128"/>
    </location>
</feature>
<sequence length="128" mass="12987">MELNGLSSQSQSLLNSLAAGGTDQTAQTDSEETTTVTQPEADSVEISEEAEALDQLDSALPSLIAADNATSILSTINNGESSGTTNLLNLANAQALSESQLGQSSAEDALSSVQNNGSNDSDLLSLIG</sequence>
<proteinExistence type="predicted"/>
<dbReference type="RefSeq" id="WP_207862507.1">
    <property type="nucleotide sequence ID" value="NZ_JAFREP010000038.1"/>
</dbReference>
<organism evidence="2 3">
    <name type="scientific">Acanthopleuribacter pedis</name>
    <dbReference type="NCBI Taxonomy" id="442870"/>
    <lineage>
        <taxon>Bacteria</taxon>
        <taxon>Pseudomonadati</taxon>
        <taxon>Acidobacteriota</taxon>
        <taxon>Holophagae</taxon>
        <taxon>Acanthopleuribacterales</taxon>
        <taxon>Acanthopleuribacteraceae</taxon>
        <taxon>Acanthopleuribacter</taxon>
    </lineage>
</organism>
<feature type="compositionally biased region" description="Polar residues" evidence="1">
    <location>
        <begin position="22"/>
        <end position="40"/>
    </location>
</feature>
<dbReference type="EMBL" id="JAFREP010000038">
    <property type="protein sequence ID" value="MBO1322535.1"/>
    <property type="molecule type" value="Genomic_DNA"/>
</dbReference>
<name>A0A8J7QNU2_9BACT</name>
<accession>A0A8J7QNU2</accession>
<feature type="compositionally biased region" description="Polar residues" evidence="1">
    <location>
        <begin position="99"/>
        <end position="122"/>
    </location>
</feature>
<gene>
    <name evidence="2" type="ORF">J3U88_28940</name>
</gene>
<feature type="compositionally biased region" description="Low complexity" evidence="1">
    <location>
        <begin position="1"/>
        <end position="20"/>
    </location>
</feature>
<evidence type="ECO:0000313" key="3">
    <source>
        <dbReference type="Proteomes" id="UP000664417"/>
    </source>
</evidence>
<feature type="region of interest" description="Disordered" evidence="1">
    <location>
        <begin position="1"/>
        <end position="43"/>
    </location>
</feature>
<reference evidence="2" key="1">
    <citation type="submission" date="2021-03" db="EMBL/GenBank/DDBJ databases">
        <authorList>
            <person name="Wang G."/>
        </authorList>
    </citation>
    <scope>NUCLEOTIDE SEQUENCE</scope>
    <source>
        <strain evidence="2">KCTC 12899</strain>
    </source>
</reference>
<protein>
    <submittedName>
        <fullName evidence="2">Uncharacterized protein</fullName>
    </submittedName>
</protein>
<evidence type="ECO:0000313" key="2">
    <source>
        <dbReference type="EMBL" id="MBO1322535.1"/>
    </source>
</evidence>